<feature type="chain" id="PRO_5036411343" description="Protein sleepless" evidence="3">
    <location>
        <begin position="24"/>
        <end position="188"/>
    </location>
</feature>
<dbReference type="Proteomes" id="UP000663870">
    <property type="component" value="Unassembled WGS sequence"/>
</dbReference>
<dbReference type="Pfam" id="PF17064">
    <property type="entry name" value="QVR"/>
    <property type="match status" value="1"/>
</dbReference>
<reference evidence="5" key="1">
    <citation type="submission" date="2021-02" db="EMBL/GenBank/DDBJ databases">
        <authorList>
            <person name="Nowell W R."/>
        </authorList>
    </citation>
    <scope>NUCLEOTIDE SEQUENCE</scope>
</reference>
<gene>
    <name evidence="5" type="ORF">JXQ802_LOCUS28133</name>
    <name evidence="4" type="ORF">PYM288_LOCUS15172</name>
</gene>
<dbReference type="GO" id="GO:0032222">
    <property type="term" value="P:regulation of synaptic transmission, cholinergic"/>
    <property type="evidence" value="ECO:0007669"/>
    <property type="project" value="InterPro"/>
</dbReference>
<protein>
    <recommendedName>
        <fullName evidence="7">Protein sleepless</fullName>
    </recommendedName>
</protein>
<name>A0A815BT65_9BILA</name>
<accession>A0A815BT65</accession>
<evidence type="ECO:0000313" key="4">
    <source>
        <dbReference type="EMBL" id="CAF1012298.1"/>
    </source>
</evidence>
<keyword evidence="1 3" id="KW-0732">Signal</keyword>
<evidence type="ECO:0000256" key="3">
    <source>
        <dbReference type="SAM" id="SignalP"/>
    </source>
</evidence>
<evidence type="ECO:0000256" key="1">
    <source>
        <dbReference type="ARBA" id="ARBA00022729"/>
    </source>
</evidence>
<feature type="signal peptide" evidence="3">
    <location>
        <begin position="1"/>
        <end position="23"/>
    </location>
</feature>
<comment type="caution">
    <text evidence="5">The sequence shown here is derived from an EMBL/GenBank/DDBJ whole genome shotgun (WGS) entry which is preliminary data.</text>
</comment>
<proteinExistence type="predicted"/>
<keyword evidence="6" id="KW-1185">Reference proteome</keyword>
<dbReference type="GO" id="GO:0030431">
    <property type="term" value="P:sleep"/>
    <property type="evidence" value="ECO:0007669"/>
    <property type="project" value="InterPro"/>
</dbReference>
<dbReference type="EMBL" id="CAJNOL010001043">
    <property type="protein sequence ID" value="CAF1273894.1"/>
    <property type="molecule type" value="Genomic_DNA"/>
</dbReference>
<evidence type="ECO:0000313" key="5">
    <source>
        <dbReference type="EMBL" id="CAF1273894.1"/>
    </source>
</evidence>
<evidence type="ECO:0000256" key="2">
    <source>
        <dbReference type="ARBA" id="ARBA00023180"/>
    </source>
</evidence>
<dbReference type="EMBL" id="CAJNOH010000356">
    <property type="protein sequence ID" value="CAF1012298.1"/>
    <property type="molecule type" value="Genomic_DNA"/>
</dbReference>
<evidence type="ECO:0008006" key="7">
    <source>
        <dbReference type="Google" id="ProtNLM"/>
    </source>
</evidence>
<evidence type="ECO:0000313" key="6">
    <source>
        <dbReference type="Proteomes" id="UP000663870"/>
    </source>
</evidence>
<dbReference type="InterPro" id="IPR031424">
    <property type="entry name" value="QVR-like"/>
</dbReference>
<dbReference type="AlphaFoldDB" id="A0A815BT65"/>
<dbReference type="Proteomes" id="UP000663854">
    <property type="component" value="Unassembled WGS sequence"/>
</dbReference>
<keyword evidence="2" id="KW-0325">Glycoprotein</keyword>
<sequence>MHHSFVLIFAVLLFLIDVQHTAAIQCYQCDSTVNKNCDDPFNKDGITTVGDSSSNEWCWKAKGESSIIKSIVRPIRDFIPPSSTLTKSIAAELSLIYHSVPHGYSYIRQSCTVDLLKKIFNEFHIGQNISCGKTKARELSVNVLEVGEQPRESAENVADTIHDILKKHNLDIQNLTSIGADNTSINYG</sequence>
<organism evidence="5 6">
    <name type="scientific">Rotaria sordida</name>
    <dbReference type="NCBI Taxonomy" id="392033"/>
    <lineage>
        <taxon>Eukaryota</taxon>
        <taxon>Metazoa</taxon>
        <taxon>Spiralia</taxon>
        <taxon>Gnathifera</taxon>
        <taxon>Rotifera</taxon>
        <taxon>Eurotatoria</taxon>
        <taxon>Bdelloidea</taxon>
        <taxon>Philodinida</taxon>
        <taxon>Philodinidae</taxon>
        <taxon>Rotaria</taxon>
    </lineage>
</organism>